<dbReference type="GO" id="GO:0016746">
    <property type="term" value="F:acyltransferase activity"/>
    <property type="evidence" value="ECO:0007669"/>
    <property type="project" value="UniProtKB-KW"/>
</dbReference>
<dbReference type="SUPFAM" id="SSF51161">
    <property type="entry name" value="Trimeric LpxA-like enzymes"/>
    <property type="match status" value="1"/>
</dbReference>
<comment type="caution">
    <text evidence="3">The sequence shown here is derived from an EMBL/GenBank/DDBJ whole genome shotgun (WGS) entry which is preliminary data.</text>
</comment>
<evidence type="ECO:0000256" key="2">
    <source>
        <dbReference type="ARBA" id="ARBA00022737"/>
    </source>
</evidence>
<dbReference type="InterPro" id="IPR051159">
    <property type="entry name" value="Hexapeptide_acetyltransf"/>
</dbReference>
<gene>
    <name evidence="3" type="ORF">FVP77_15860</name>
</gene>
<dbReference type="OrthoDB" id="2643438at2"/>
<dbReference type="PROSITE" id="PS00101">
    <property type="entry name" value="HEXAPEP_TRANSFERASES"/>
    <property type="match status" value="1"/>
</dbReference>
<evidence type="ECO:0000313" key="4">
    <source>
        <dbReference type="Proteomes" id="UP000321034"/>
    </source>
</evidence>
<sequence length="204" mass="22220">MSHRWLMAGQPRPLRVRSDVVTRRVFREFGVVRAAFHFRRAGVEIGSRPFVEGRLPWIQNLGEMVVGDRVLIRGIEARASIETEARGQLEIGNRALINSAASIHAAKLVRIGDDLRMAAFSSISDSAFHEVVPGEGIRIAPVWIGDDVWLGRGSIVLPGVSIGSGSVVGAGAVVSRDVPEYCVAVGVPARAIRDLPRDRGRTRR</sequence>
<protein>
    <submittedName>
        <fullName evidence="3">Acyltransferase</fullName>
    </submittedName>
</protein>
<keyword evidence="1 3" id="KW-0808">Transferase</keyword>
<dbReference type="Pfam" id="PF00132">
    <property type="entry name" value="Hexapep"/>
    <property type="match status" value="1"/>
</dbReference>
<dbReference type="AlphaFoldDB" id="A0A5C8HW74"/>
<dbReference type="Proteomes" id="UP000321034">
    <property type="component" value="Unassembled WGS sequence"/>
</dbReference>
<keyword evidence="4" id="KW-1185">Reference proteome</keyword>
<evidence type="ECO:0000256" key="1">
    <source>
        <dbReference type="ARBA" id="ARBA00022679"/>
    </source>
</evidence>
<name>A0A5C8HW74_9MICO</name>
<evidence type="ECO:0000313" key="3">
    <source>
        <dbReference type="EMBL" id="TXK10319.1"/>
    </source>
</evidence>
<reference evidence="3 4" key="1">
    <citation type="submission" date="2019-08" db="EMBL/GenBank/DDBJ databases">
        <authorList>
            <person name="Dong K."/>
        </authorList>
    </citation>
    <scope>NUCLEOTIDE SEQUENCE [LARGE SCALE GENOMIC DNA]</scope>
    <source>
        <strain evidence="3 4">JCM14558</strain>
    </source>
</reference>
<dbReference type="InterPro" id="IPR018357">
    <property type="entry name" value="Hexapep_transf_CS"/>
</dbReference>
<dbReference type="EMBL" id="VRSV01000002">
    <property type="protein sequence ID" value="TXK10319.1"/>
    <property type="molecule type" value="Genomic_DNA"/>
</dbReference>
<organism evidence="3 4">
    <name type="scientific">Microbacterium hatanonis</name>
    <dbReference type="NCBI Taxonomy" id="404366"/>
    <lineage>
        <taxon>Bacteria</taxon>
        <taxon>Bacillati</taxon>
        <taxon>Actinomycetota</taxon>
        <taxon>Actinomycetes</taxon>
        <taxon>Micrococcales</taxon>
        <taxon>Microbacteriaceae</taxon>
        <taxon>Microbacterium</taxon>
    </lineage>
</organism>
<dbReference type="InterPro" id="IPR001451">
    <property type="entry name" value="Hexapep"/>
</dbReference>
<proteinExistence type="predicted"/>
<dbReference type="Gene3D" id="2.160.10.10">
    <property type="entry name" value="Hexapeptide repeat proteins"/>
    <property type="match status" value="1"/>
</dbReference>
<dbReference type="PANTHER" id="PTHR23416:SF78">
    <property type="entry name" value="LIPOPOLYSACCHARIDE BIOSYNTHESIS O-ACETYL TRANSFERASE WBBJ-RELATED"/>
    <property type="match status" value="1"/>
</dbReference>
<keyword evidence="3" id="KW-0012">Acyltransferase</keyword>
<keyword evidence="2" id="KW-0677">Repeat</keyword>
<accession>A0A5C8HW74</accession>
<dbReference type="InterPro" id="IPR011004">
    <property type="entry name" value="Trimer_LpxA-like_sf"/>
</dbReference>
<dbReference type="CDD" id="cd04647">
    <property type="entry name" value="LbH_MAT_like"/>
    <property type="match status" value="1"/>
</dbReference>
<dbReference type="PANTHER" id="PTHR23416">
    <property type="entry name" value="SIALIC ACID SYNTHASE-RELATED"/>
    <property type="match status" value="1"/>
</dbReference>